<accession>A0ABX9FUX6</accession>
<name>A0ABX9FUX6_9BURK</name>
<dbReference type="EMBL" id="QNRM01000025">
    <property type="protein sequence ID" value="RBP10674.1"/>
    <property type="molecule type" value="Genomic_DNA"/>
</dbReference>
<evidence type="ECO:0008006" key="4">
    <source>
        <dbReference type="Google" id="ProtNLM"/>
    </source>
</evidence>
<dbReference type="GeneID" id="99734305"/>
<keyword evidence="1" id="KW-0472">Membrane</keyword>
<keyword evidence="1" id="KW-1133">Transmembrane helix</keyword>
<evidence type="ECO:0000313" key="3">
    <source>
        <dbReference type="Proteomes" id="UP000252124"/>
    </source>
</evidence>
<sequence length="175" mass="18547">MNFDWKGALGNLAPMLATALGGPLAGGAVAAITAALGLGPDASDAEIAKKLATASPDTLLQLKKAEQDFAARMAEMGFKNEADLEKIAADDRADARHRETSVMDWTPRILAYLVTAGFFTMLAFMVFAEIPERSKDPIYILLGTLGGTFSSIIAYYFGSTAGGQKKSELLAKNKP</sequence>
<evidence type="ECO:0000313" key="2">
    <source>
        <dbReference type="EMBL" id="RBP10674.1"/>
    </source>
</evidence>
<feature type="transmembrane region" description="Helical" evidence="1">
    <location>
        <begin position="12"/>
        <end position="36"/>
    </location>
</feature>
<gene>
    <name evidence="2" type="ORF">DFP87_12537</name>
</gene>
<proteinExistence type="predicted"/>
<dbReference type="Proteomes" id="UP000252124">
    <property type="component" value="Unassembled WGS sequence"/>
</dbReference>
<dbReference type="RefSeq" id="WP_088591505.1">
    <property type="nucleotide sequence ID" value="NZ_CADIJU010000031.1"/>
</dbReference>
<feature type="transmembrane region" description="Helical" evidence="1">
    <location>
        <begin position="139"/>
        <end position="158"/>
    </location>
</feature>
<keyword evidence="3" id="KW-1185">Reference proteome</keyword>
<evidence type="ECO:0000256" key="1">
    <source>
        <dbReference type="SAM" id="Phobius"/>
    </source>
</evidence>
<keyword evidence="1" id="KW-0812">Transmembrane</keyword>
<comment type="caution">
    <text evidence="2">The sequence shown here is derived from an EMBL/GenBank/DDBJ whole genome shotgun (WGS) entry which is preliminary data.</text>
</comment>
<feature type="transmembrane region" description="Helical" evidence="1">
    <location>
        <begin position="109"/>
        <end position="127"/>
    </location>
</feature>
<protein>
    <recommendedName>
        <fullName evidence="4">Holin of 3TMs, for gene-transfer release</fullName>
    </recommendedName>
</protein>
<organism evidence="2 3">
    <name type="scientific">Achromobacter marplatensis</name>
    <dbReference type="NCBI Taxonomy" id="470868"/>
    <lineage>
        <taxon>Bacteria</taxon>
        <taxon>Pseudomonadati</taxon>
        <taxon>Pseudomonadota</taxon>
        <taxon>Betaproteobacteria</taxon>
        <taxon>Burkholderiales</taxon>
        <taxon>Alcaligenaceae</taxon>
        <taxon>Achromobacter</taxon>
    </lineage>
</organism>
<reference evidence="2 3" key="1">
    <citation type="submission" date="2018-06" db="EMBL/GenBank/DDBJ databases">
        <title>Genomic Encyclopedia of Type Strains, Phase III (KMG-III): the genomes of soil and plant-associated and newly described type strains.</title>
        <authorList>
            <person name="Whitman W."/>
        </authorList>
    </citation>
    <scope>NUCLEOTIDE SEQUENCE [LARGE SCALE GENOMIC DNA]</scope>
    <source>
        <strain evidence="2 3">CECT 7342</strain>
    </source>
</reference>